<dbReference type="EC" id="7.2.2.10" evidence="14"/>
<evidence type="ECO:0000313" key="16">
    <source>
        <dbReference type="EMBL" id="EAY19759.1"/>
    </source>
</evidence>
<comment type="similarity">
    <text evidence="14">Belongs to the cation transport ATPase (P-type) (TC 3.A.3) family.</text>
</comment>
<keyword evidence="8 14" id="KW-0067">ATP-binding</keyword>
<gene>
    <name evidence="16" type="ORF">TVAG_178030</name>
</gene>
<evidence type="ECO:0000256" key="1">
    <source>
        <dbReference type="ARBA" id="ARBA00004127"/>
    </source>
</evidence>
<dbReference type="PROSITE" id="PS00154">
    <property type="entry name" value="ATPASE_E1_E2"/>
    <property type="match status" value="1"/>
</dbReference>
<feature type="transmembrane region" description="Helical" evidence="14">
    <location>
        <begin position="869"/>
        <end position="891"/>
    </location>
</feature>
<dbReference type="OrthoDB" id="116380at2759"/>
<dbReference type="GO" id="GO:0012505">
    <property type="term" value="C:endomembrane system"/>
    <property type="evidence" value="ECO:0007669"/>
    <property type="project" value="UniProtKB-SubCell"/>
</dbReference>
<dbReference type="Gene3D" id="2.70.150.10">
    <property type="entry name" value="Calcium-transporting ATPase, cytoplasmic transduction domain A"/>
    <property type="match status" value="1"/>
</dbReference>
<dbReference type="GO" id="GO:0016887">
    <property type="term" value="F:ATP hydrolysis activity"/>
    <property type="evidence" value="ECO:0007669"/>
    <property type="project" value="InterPro"/>
</dbReference>
<dbReference type="PANTHER" id="PTHR24093">
    <property type="entry name" value="CATION TRANSPORTING ATPASE"/>
    <property type="match status" value="1"/>
</dbReference>
<dbReference type="PRINTS" id="PR00120">
    <property type="entry name" value="HATPASE"/>
</dbReference>
<dbReference type="SFLD" id="SFLDG00002">
    <property type="entry name" value="C1.7:_P-type_atpase_like"/>
    <property type="match status" value="1"/>
</dbReference>
<dbReference type="InterPro" id="IPR023299">
    <property type="entry name" value="ATPase_P-typ_cyto_dom_N"/>
</dbReference>
<evidence type="ECO:0000256" key="4">
    <source>
        <dbReference type="ARBA" id="ARBA00022692"/>
    </source>
</evidence>
<dbReference type="SMR" id="A2DIF5"/>
<dbReference type="InterPro" id="IPR059000">
    <property type="entry name" value="ATPase_P-type_domA"/>
</dbReference>
<keyword evidence="2 14" id="KW-0813">Transport</keyword>
<comment type="function">
    <text evidence="14">Catalyzes the hydrolysis of ATP coupled with the transport of calcium.</text>
</comment>
<dbReference type="Pfam" id="PF00690">
    <property type="entry name" value="Cation_ATPase_N"/>
    <property type="match status" value="1"/>
</dbReference>
<evidence type="ECO:0000256" key="10">
    <source>
        <dbReference type="ARBA" id="ARBA00022967"/>
    </source>
</evidence>
<feature type="transmembrane region" description="Helical" evidence="14">
    <location>
        <begin position="836"/>
        <end position="854"/>
    </location>
</feature>
<dbReference type="InterPro" id="IPR004014">
    <property type="entry name" value="ATPase_P-typ_cation-transptr_N"/>
</dbReference>
<keyword evidence="11 14" id="KW-1133">Transmembrane helix</keyword>
<dbReference type="Gene3D" id="3.40.1110.10">
    <property type="entry name" value="Calcium-transporting ATPase, cytoplasmic domain N"/>
    <property type="match status" value="1"/>
</dbReference>
<dbReference type="STRING" id="5722.A2DIF5"/>
<dbReference type="GO" id="GO:0005388">
    <property type="term" value="F:P-type calcium transporter activity"/>
    <property type="evidence" value="ECO:0000318"/>
    <property type="project" value="GO_Central"/>
</dbReference>
<dbReference type="PANTHER" id="PTHR24093:SF369">
    <property type="entry name" value="CALCIUM-TRANSPORTING ATPASE"/>
    <property type="match status" value="1"/>
</dbReference>
<dbReference type="VEuPathDB" id="TrichDB:TVAG_178030"/>
<dbReference type="InterPro" id="IPR001757">
    <property type="entry name" value="P_typ_ATPase"/>
</dbReference>
<sequence>MELDTADIIKMFERSDVEILNRAGGIEGLAEMFKTNLVDGISKGEAESHYHDRIELYGINKLPDPPQKTWCRFYIETFKDITLKILFVAIFISFVFVFVVHYKHLEFTEFIDTISIVFALMLVSCVTAQTNYQQQQAYLEINNVKNTFPVTVIRAGERQQILSTQVMVGDILELKAGDAVAADCVFINGTNLTINNSAMTGEPIGVKVTHKDPFLRGGGAIENGIGTALVAAVGPNSQYGVTMTTITNLGATETETPLQKKLNKLAVQLLYVAVVCASVTFVVVIGEWVAHLVKALKSKTFNKTIIQDLLNRIMTVITIFLCCVPEGLPLAVTLCLSFSMKKMMKDQNFVRHLSACETMGGATTICSDKTGTLTQNRMTVVKFWMDGVEQDGHPDLIEEVKERLAESIAINSTASHTLKEGTDEVVFVGSSSECALLKMISDLGKDYMEIRELNPILYLNEFNSARKRMSTVVSSENGCHVYFKGAPDFSLPLISHYLANDGSVKEANQAFKASVLAKVNDFASQAYRTMLIAYREIVGEESQQWSDPNFVESNLTMIALVGIQDPLRPEVPLAIQRCKEAGVVVRMVTGDFIATARAISKQCGIISSETDIVMEGAEFASLSKTQLIDKIDNLRVLARSSPTDKYRLVSLLMECGEVVAVTGDGSNDSAALKKANVGFAMGMCGTELAKVASDIVILDDNFSSIVSALKWGRGIYDNLRCFLTFQIPVNFVAVACAIVGSIAIGDSPLKPIQVLWMNLIDDSLGALALATRPPADFLLKRAPYGSNDSIVSNIVFRNIAFQTCYQILCLFLILFGHEKIFGVVDPTENKYNTSSWIFNTFVYMNVFYLVPARRASNDGSVWQGFFQNYYFHAILISLAVVQIPIVCWFGRAFYTVKPTTKEWLITMAMSVGAFVWAFITNAWHLPDHTLENLNAYRRMRKEQVRAYYSGMTHEQQWDDKNAMKEIDVDAKPAKAAKPQIEEDLIP</sequence>
<keyword evidence="9" id="KW-0460">Magnesium</keyword>
<evidence type="ECO:0000256" key="2">
    <source>
        <dbReference type="ARBA" id="ARBA00022448"/>
    </source>
</evidence>
<dbReference type="AlphaFoldDB" id="A2DIF5"/>
<evidence type="ECO:0000256" key="5">
    <source>
        <dbReference type="ARBA" id="ARBA00022723"/>
    </source>
</evidence>
<keyword evidence="6 14" id="KW-0547">Nucleotide-binding</keyword>
<dbReference type="InterPro" id="IPR006068">
    <property type="entry name" value="ATPase_P-typ_cation-transptr_C"/>
</dbReference>
<evidence type="ECO:0000256" key="6">
    <source>
        <dbReference type="ARBA" id="ARBA00022741"/>
    </source>
</evidence>
<protein>
    <recommendedName>
        <fullName evidence="14">Calcium-transporting ATPase</fullName>
        <ecNumber evidence="14">7.2.2.10</ecNumber>
    </recommendedName>
</protein>
<dbReference type="Gene3D" id="3.40.50.1000">
    <property type="entry name" value="HAD superfamily/HAD-like"/>
    <property type="match status" value="1"/>
</dbReference>
<evidence type="ECO:0000256" key="7">
    <source>
        <dbReference type="ARBA" id="ARBA00022837"/>
    </source>
</evidence>
<keyword evidence="4 14" id="KW-0812">Transmembrane</keyword>
<dbReference type="InterPro" id="IPR018303">
    <property type="entry name" value="ATPase_P-typ_P_site"/>
</dbReference>
<dbReference type="Gene3D" id="1.20.1110.10">
    <property type="entry name" value="Calcium-transporting ATPase, transmembrane domain"/>
    <property type="match status" value="1"/>
</dbReference>
<accession>A2DIF5</accession>
<dbReference type="InterPro" id="IPR036412">
    <property type="entry name" value="HAD-like_sf"/>
</dbReference>
<dbReference type="FunFam" id="3.40.1110.10:FF:000045">
    <property type="entry name" value="Calcium-transporting ATPase"/>
    <property type="match status" value="1"/>
</dbReference>
<dbReference type="InterPro" id="IPR008250">
    <property type="entry name" value="ATPase_P-typ_transduc_dom_A_sf"/>
</dbReference>
<comment type="caution">
    <text evidence="14">Lacks conserved residue(s) required for the propagation of feature annotation.</text>
</comment>
<reference evidence="16" key="2">
    <citation type="journal article" date="2007" name="Science">
        <title>Draft genome sequence of the sexually transmitted pathogen Trichomonas vaginalis.</title>
        <authorList>
            <person name="Carlton J.M."/>
            <person name="Hirt R.P."/>
            <person name="Silva J.C."/>
            <person name="Delcher A.L."/>
            <person name="Schatz M."/>
            <person name="Zhao Q."/>
            <person name="Wortman J.R."/>
            <person name="Bidwell S.L."/>
            <person name="Alsmark U.C.M."/>
            <person name="Besteiro S."/>
            <person name="Sicheritz-Ponten T."/>
            <person name="Noel C.J."/>
            <person name="Dacks J.B."/>
            <person name="Foster P.G."/>
            <person name="Simillion C."/>
            <person name="Van de Peer Y."/>
            <person name="Miranda-Saavedra D."/>
            <person name="Barton G.J."/>
            <person name="Westrop G.D."/>
            <person name="Mueller S."/>
            <person name="Dessi D."/>
            <person name="Fiori P.L."/>
            <person name="Ren Q."/>
            <person name="Paulsen I."/>
            <person name="Zhang H."/>
            <person name="Bastida-Corcuera F.D."/>
            <person name="Simoes-Barbosa A."/>
            <person name="Brown M.T."/>
            <person name="Hayes R.D."/>
            <person name="Mukherjee M."/>
            <person name="Okumura C.Y."/>
            <person name="Schneider R."/>
            <person name="Smith A.J."/>
            <person name="Vanacova S."/>
            <person name="Villalvazo M."/>
            <person name="Haas B.J."/>
            <person name="Pertea M."/>
            <person name="Feldblyum T.V."/>
            <person name="Utterback T.R."/>
            <person name="Shu C.L."/>
            <person name="Osoegawa K."/>
            <person name="de Jong P.J."/>
            <person name="Hrdy I."/>
            <person name="Horvathova L."/>
            <person name="Zubacova Z."/>
            <person name="Dolezal P."/>
            <person name="Malik S.B."/>
            <person name="Logsdon J.M. Jr."/>
            <person name="Henze K."/>
            <person name="Gupta A."/>
            <person name="Wang C.C."/>
            <person name="Dunne R.L."/>
            <person name="Upcroft J.A."/>
            <person name="Upcroft P."/>
            <person name="White O."/>
            <person name="Salzberg S.L."/>
            <person name="Tang P."/>
            <person name="Chiu C.-H."/>
            <person name="Lee Y.-S."/>
            <person name="Embley T.M."/>
            <person name="Coombs G.H."/>
            <person name="Mottram J.C."/>
            <person name="Tachezy J."/>
            <person name="Fraser-Liggett C.M."/>
            <person name="Johnson P.J."/>
        </authorList>
    </citation>
    <scope>NUCLEOTIDE SEQUENCE [LARGE SCALE GENOMIC DNA]</scope>
    <source>
        <strain evidence="16">G3</strain>
    </source>
</reference>
<reference evidence="16" key="1">
    <citation type="submission" date="2006-10" db="EMBL/GenBank/DDBJ databases">
        <authorList>
            <person name="Amadeo P."/>
            <person name="Zhao Q."/>
            <person name="Wortman J."/>
            <person name="Fraser-Liggett C."/>
            <person name="Carlton J."/>
        </authorList>
    </citation>
    <scope>NUCLEOTIDE SEQUENCE</scope>
    <source>
        <strain evidence="16">G3</strain>
    </source>
</reference>
<dbReference type="SMART" id="SM00831">
    <property type="entry name" value="Cation_ATPase_N"/>
    <property type="match status" value="1"/>
</dbReference>
<dbReference type="SFLD" id="SFLDS00003">
    <property type="entry name" value="Haloacid_Dehalogenase"/>
    <property type="match status" value="1"/>
</dbReference>
<dbReference type="SUPFAM" id="SSF81660">
    <property type="entry name" value="Metal cation-transporting ATPase, ATP-binding domain N"/>
    <property type="match status" value="1"/>
</dbReference>
<dbReference type="SFLD" id="SFLDF00027">
    <property type="entry name" value="p-type_atpase"/>
    <property type="match status" value="1"/>
</dbReference>
<organism evidence="16 17">
    <name type="scientific">Trichomonas vaginalis (strain ATCC PRA-98 / G3)</name>
    <dbReference type="NCBI Taxonomy" id="412133"/>
    <lineage>
        <taxon>Eukaryota</taxon>
        <taxon>Metamonada</taxon>
        <taxon>Parabasalia</taxon>
        <taxon>Trichomonadida</taxon>
        <taxon>Trichomonadidae</taxon>
        <taxon>Trichomonas</taxon>
    </lineage>
</organism>
<proteinExistence type="inferred from homology"/>
<dbReference type="InParanoid" id="A2DIF5"/>
<dbReference type="InterPro" id="IPR023298">
    <property type="entry name" value="ATPase_P-typ_TM_dom_sf"/>
</dbReference>
<dbReference type="SUPFAM" id="SSF81653">
    <property type="entry name" value="Calcium ATPase, transduction domain A"/>
    <property type="match status" value="1"/>
</dbReference>
<dbReference type="GO" id="GO:0046872">
    <property type="term" value="F:metal ion binding"/>
    <property type="evidence" value="ECO:0007669"/>
    <property type="project" value="UniProtKB-KW"/>
</dbReference>
<dbReference type="RefSeq" id="XP_001580745.1">
    <property type="nucleotide sequence ID" value="XM_001580695.1"/>
</dbReference>
<feature type="transmembrane region" description="Helical" evidence="14">
    <location>
        <begin position="81"/>
        <end position="102"/>
    </location>
</feature>
<evidence type="ECO:0000256" key="12">
    <source>
        <dbReference type="ARBA" id="ARBA00023065"/>
    </source>
</evidence>
<evidence type="ECO:0000256" key="13">
    <source>
        <dbReference type="ARBA" id="ARBA00023136"/>
    </source>
</evidence>
<dbReference type="KEGG" id="tva:5465274"/>
<keyword evidence="3 14" id="KW-0109">Calcium transport</keyword>
<feature type="transmembrane region" description="Helical" evidence="14">
    <location>
        <begin position="721"/>
        <end position="744"/>
    </location>
</feature>
<feature type="transmembrane region" description="Helical" evidence="14">
    <location>
        <begin position="313"/>
        <end position="338"/>
    </location>
</feature>
<dbReference type="OMA" id="MWKLMLG"/>
<dbReference type="InterPro" id="IPR023214">
    <property type="entry name" value="HAD_sf"/>
</dbReference>
<evidence type="ECO:0000256" key="3">
    <source>
        <dbReference type="ARBA" id="ARBA00022568"/>
    </source>
</evidence>
<dbReference type="SUPFAM" id="SSF81665">
    <property type="entry name" value="Calcium ATPase, transmembrane domain M"/>
    <property type="match status" value="1"/>
</dbReference>
<dbReference type="Pfam" id="PF13246">
    <property type="entry name" value="Cation_ATPase"/>
    <property type="match status" value="1"/>
</dbReference>
<dbReference type="Pfam" id="PF00122">
    <property type="entry name" value="E1-E2_ATPase"/>
    <property type="match status" value="1"/>
</dbReference>
<dbReference type="Pfam" id="PF00689">
    <property type="entry name" value="Cation_ATPase_C"/>
    <property type="match status" value="1"/>
</dbReference>
<comment type="subcellular location">
    <subcellularLocation>
        <location evidence="1">Endomembrane system</location>
        <topology evidence="1">Multi-pass membrane protein</topology>
    </subcellularLocation>
    <subcellularLocation>
        <location evidence="14">Membrane</location>
        <topology evidence="14">Multi-pass membrane protein</topology>
    </subcellularLocation>
</comment>
<feature type="transmembrane region" description="Helical" evidence="14">
    <location>
        <begin position="269"/>
        <end position="293"/>
    </location>
</feature>
<dbReference type="VEuPathDB" id="TrichDB:TVAGG3_0601260"/>
<keyword evidence="17" id="KW-1185">Reference proteome</keyword>
<keyword evidence="7 14" id="KW-0106">Calcium</keyword>
<dbReference type="GO" id="GO:0005886">
    <property type="term" value="C:plasma membrane"/>
    <property type="evidence" value="ECO:0000318"/>
    <property type="project" value="GO_Central"/>
</dbReference>
<evidence type="ECO:0000313" key="17">
    <source>
        <dbReference type="Proteomes" id="UP000001542"/>
    </source>
</evidence>
<evidence type="ECO:0000256" key="8">
    <source>
        <dbReference type="ARBA" id="ARBA00022840"/>
    </source>
</evidence>
<name>A2DIF5_TRIV3</name>
<comment type="catalytic activity">
    <reaction evidence="14">
        <text>Ca(2+)(in) + ATP + H2O = Ca(2+)(out) + ADP + phosphate + H(+)</text>
        <dbReference type="Rhea" id="RHEA:18105"/>
        <dbReference type="ChEBI" id="CHEBI:15377"/>
        <dbReference type="ChEBI" id="CHEBI:15378"/>
        <dbReference type="ChEBI" id="CHEBI:29108"/>
        <dbReference type="ChEBI" id="CHEBI:30616"/>
        <dbReference type="ChEBI" id="CHEBI:43474"/>
        <dbReference type="ChEBI" id="CHEBI:456216"/>
        <dbReference type="EC" id="7.2.2.10"/>
    </reaction>
</comment>
<feature type="transmembrane region" description="Helical" evidence="14">
    <location>
        <begin position="903"/>
        <end position="923"/>
    </location>
</feature>
<keyword evidence="12 14" id="KW-0406">Ion transport</keyword>
<dbReference type="eggNOG" id="KOG0204">
    <property type="taxonomic scope" value="Eukaryota"/>
</dbReference>
<dbReference type="SUPFAM" id="SSF56784">
    <property type="entry name" value="HAD-like"/>
    <property type="match status" value="1"/>
</dbReference>
<feature type="transmembrane region" description="Helical" evidence="14">
    <location>
        <begin position="794"/>
        <end position="815"/>
    </location>
</feature>
<dbReference type="FunFam" id="3.40.50.1000:FF:000193">
    <property type="entry name" value="Plasma membrane calcium-transporting ATPase 2"/>
    <property type="match status" value="1"/>
</dbReference>
<evidence type="ECO:0000256" key="11">
    <source>
        <dbReference type="ARBA" id="ARBA00022989"/>
    </source>
</evidence>
<dbReference type="FunCoup" id="A2DIF5">
    <property type="interactions" value="425"/>
</dbReference>
<dbReference type="GO" id="GO:0005524">
    <property type="term" value="F:ATP binding"/>
    <property type="evidence" value="ECO:0007669"/>
    <property type="project" value="UniProtKB-KW"/>
</dbReference>
<dbReference type="NCBIfam" id="TIGR01494">
    <property type="entry name" value="ATPase_P-type"/>
    <property type="match status" value="2"/>
</dbReference>
<feature type="domain" description="Cation-transporting P-type ATPase N-terminal" evidence="15">
    <location>
        <begin position="22"/>
        <end position="98"/>
    </location>
</feature>
<dbReference type="NCBIfam" id="TIGR01517">
    <property type="entry name" value="ATPase-IIB_Ca"/>
    <property type="match status" value="1"/>
</dbReference>
<dbReference type="Proteomes" id="UP000001542">
    <property type="component" value="Unassembled WGS sequence"/>
</dbReference>
<keyword evidence="5" id="KW-0479">Metal-binding</keyword>
<dbReference type="InterPro" id="IPR006408">
    <property type="entry name" value="P-type_ATPase_IIB"/>
</dbReference>
<dbReference type="EMBL" id="DS113204">
    <property type="protein sequence ID" value="EAY19759.1"/>
    <property type="molecule type" value="Genomic_DNA"/>
</dbReference>
<keyword evidence="13 14" id="KW-0472">Membrane</keyword>
<dbReference type="InterPro" id="IPR044492">
    <property type="entry name" value="P_typ_ATPase_HD_dom"/>
</dbReference>
<keyword evidence="10" id="KW-1278">Translocase</keyword>
<dbReference type="PRINTS" id="PR00119">
    <property type="entry name" value="CATATPASE"/>
</dbReference>
<evidence type="ECO:0000259" key="15">
    <source>
        <dbReference type="SMART" id="SM00831"/>
    </source>
</evidence>
<evidence type="ECO:0000256" key="9">
    <source>
        <dbReference type="ARBA" id="ARBA00022842"/>
    </source>
</evidence>
<feature type="transmembrane region" description="Helical" evidence="14">
    <location>
        <begin position="114"/>
        <end position="132"/>
    </location>
</feature>
<evidence type="ECO:0000256" key="14">
    <source>
        <dbReference type="RuleBase" id="RU361146"/>
    </source>
</evidence>